<proteinExistence type="predicted"/>
<dbReference type="RefSeq" id="WP_038619603.1">
    <property type="nucleotide sequence ID" value="NZ_CABPSO010000001.1"/>
</dbReference>
<dbReference type="KEGG" id="ppnm:LV28_16650"/>
<dbReference type="AlphaFoldDB" id="A0A378YSN2"/>
<reference evidence="2 4" key="2">
    <citation type="submission" date="2019-08" db="EMBL/GenBank/DDBJ databases">
        <authorList>
            <person name="Peeters C."/>
        </authorList>
    </citation>
    <scope>NUCLEOTIDE SEQUENCE [LARGE SCALE GENOMIC DNA]</scope>
    <source>
        <strain evidence="2 4">LMG 31119</strain>
    </source>
</reference>
<dbReference type="OrthoDB" id="8940704at2"/>
<name>A0A378YSN2_9BURK</name>
<keyword evidence="4" id="KW-1185">Reference proteome</keyword>
<evidence type="ECO:0000313" key="4">
    <source>
        <dbReference type="Proteomes" id="UP000361468"/>
    </source>
</evidence>
<evidence type="ECO:0000313" key="3">
    <source>
        <dbReference type="Proteomes" id="UP000254573"/>
    </source>
</evidence>
<evidence type="ECO:0000313" key="1">
    <source>
        <dbReference type="EMBL" id="SUA79560.1"/>
    </source>
</evidence>
<dbReference type="Proteomes" id="UP000254573">
    <property type="component" value="Unassembled WGS sequence"/>
</dbReference>
<dbReference type="Proteomes" id="UP000361468">
    <property type="component" value="Unassembled WGS sequence"/>
</dbReference>
<gene>
    <name evidence="1" type="ORF">NCTC13160_03284</name>
    <name evidence="2" type="ORF">PPN31119_00417</name>
</gene>
<dbReference type="EMBL" id="UGSG01000001">
    <property type="protein sequence ID" value="SUA79560.1"/>
    <property type="molecule type" value="Genomic_DNA"/>
</dbReference>
<evidence type="ECO:0000313" key="2">
    <source>
        <dbReference type="EMBL" id="VVE60967.1"/>
    </source>
</evidence>
<dbReference type="EMBL" id="CABPSO010000001">
    <property type="protein sequence ID" value="VVE60967.1"/>
    <property type="molecule type" value="Genomic_DNA"/>
</dbReference>
<sequence length="253" mass="27775">MTMHSTSNAISLVDLSFPWSTGRPPPKAGIEDDNAKLIHEPRFAGSFVEGSMNVSELSPGLWGATLEMTMLSASAEKTIAVAKSLFEKYPEYLVNNDYRVIFSYERMGLRIPPGAALEETLSGVPGFQRWINLLWTTEYRVGLGAYFQLTSAGPLVHGEGNEIRPTLMFMPTIEGANQDRLIQAVRSRQYVLLQQGVGISAPGKPTIIHTNGGAHYTEHPDFGVVPGGLGFIDLRNWDGESRDFTMADLGKIE</sequence>
<organism evidence="1 3">
    <name type="scientific">Pandoraea pnomenusa</name>
    <dbReference type="NCBI Taxonomy" id="93220"/>
    <lineage>
        <taxon>Bacteria</taxon>
        <taxon>Pseudomonadati</taxon>
        <taxon>Pseudomonadota</taxon>
        <taxon>Betaproteobacteria</taxon>
        <taxon>Burkholderiales</taxon>
        <taxon>Burkholderiaceae</taxon>
        <taxon>Pandoraea</taxon>
    </lineage>
</organism>
<protein>
    <submittedName>
        <fullName evidence="1">Uncharacterized protein</fullName>
    </submittedName>
</protein>
<accession>A0A378YSN2</accession>
<reference evidence="1 3" key="1">
    <citation type="submission" date="2018-06" db="EMBL/GenBank/DDBJ databases">
        <authorList>
            <consortium name="Pathogen Informatics"/>
            <person name="Doyle S."/>
        </authorList>
    </citation>
    <scope>NUCLEOTIDE SEQUENCE [LARGE SCALE GENOMIC DNA]</scope>
    <source>
        <strain evidence="1 3">NCTC13160</strain>
    </source>
</reference>